<evidence type="ECO:0000313" key="3">
    <source>
        <dbReference type="Proteomes" id="UP000765509"/>
    </source>
</evidence>
<evidence type="ECO:0000313" key="2">
    <source>
        <dbReference type="EMBL" id="MBW0475572.1"/>
    </source>
</evidence>
<name>A0A9Q3GQM8_9BASI</name>
<feature type="transmembrane region" description="Helical" evidence="1">
    <location>
        <begin position="53"/>
        <end position="74"/>
    </location>
</feature>
<keyword evidence="1" id="KW-0812">Transmembrane</keyword>
<dbReference type="Proteomes" id="UP000765509">
    <property type="component" value="Unassembled WGS sequence"/>
</dbReference>
<proteinExistence type="predicted"/>
<dbReference type="AlphaFoldDB" id="A0A9Q3GQM8"/>
<keyword evidence="1" id="KW-0472">Membrane</keyword>
<gene>
    <name evidence="2" type="ORF">O181_015287</name>
</gene>
<protein>
    <submittedName>
        <fullName evidence="2">Uncharacterized protein</fullName>
    </submittedName>
</protein>
<keyword evidence="3" id="KW-1185">Reference proteome</keyword>
<feature type="transmembrane region" description="Helical" evidence="1">
    <location>
        <begin position="80"/>
        <end position="104"/>
    </location>
</feature>
<comment type="caution">
    <text evidence="2">The sequence shown here is derived from an EMBL/GenBank/DDBJ whole genome shotgun (WGS) entry which is preliminary data.</text>
</comment>
<dbReference type="EMBL" id="AVOT02004159">
    <property type="protein sequence ID" value="MBW0475572.1"/>
    <property type="molecule type" value="Genomic_DNA"/>
</dbReference>
<evidence type="ECO:0000256" key="1">
    <source>
        <dbReference type="SAM" id="Phobius"/>
    </source>
</evidence>
<organism evidence="2 3">
    <name type="scientific">Austropuccinia psidii MF-1</name>
    <dbReference type="NCBI Taxonomy" id="1389203"/>
    <lineage>
        <taxon>Eukaryota</taxon>
        <taxon>Fungi</taxon>
        <taxon>Dikarya</taxon>
        <taxon>Basidiomycota</taxon>
        <taxon>Pucciniomycotina</taxon>
        <taxon>Pucciniomycetes</taxon>
        <taxon>Pucciniales</taxon>
        <taxon>Sphaerophragmiaceae</taxon>
        <taxon>Austropuccinia</taxon>
    </lineage>
</organism>
<keyword evidence="1" id="KW-1133">Transmembrane helix</keyword>
<accession>A0A9Q3GQM8</accession>
<reference evidence="2" key="1">
    <citation type="submission" date="2021-03" db="EMBL/GenBank/DDBJ databases">
        <title>Draft genome sequence of rust myrtle Austropuccinia psidii MF-1, a brazilian biotype.</title>
        <authorList>
            <person name="Quecine M.C."/>
            <person name="Pachon D.M.R."/>
            <person name="Bonatelli M.L."/>
            <person name="Correr F.H."/>
            <person name="Franceschini L.M."/>
            <person name="Leite T.F."/>
            <person name="Margarido G.R.A."/>
            <person name="Almeida C.A."/>
            <person name="Ferrarezi J.A."/>
            <person name="Labate C.A."/>
        </authorList>
    </citation>
    <scope>NUCLEOTIDE SEQUENCE</scope>
    <source>
        <strain evidence="2">MF-1</strain>
    </source>
</reference>
<sequence>MQNSYPVSTPMDTGIYLYNANDDDDSLFLAPNVDYRHAVGLINYLAVSNRANLAFPLVLNILALPFILPVFIFLHMPMQVMLTVLPLGGHIQGFCSLLAVISFIGNQEGTRPSRDPPRKLSIKLCMKADSKLQKQTVNCSSYEFDVLNLYYAHGH</sequence>
<dbReference type="OrthoDB" id="3693885at2759"/>